<dbReference type="EMBL" id="CP124543">
    <property type="protein sequence ID" value="WGV27560.1"/>
    <property type="molecule type" value="Genomic_DNA"/>
</dbReference>
<evidence type="ECO:0000256" key="1">
    <source>
        <dbReference type="SAM" id="Phobius"/>
    </source>
</evidence>
<dbReference type="Proteomes" id="UP001223520">
    <property type="component" value="Chromosome"/>
</dbReference>
<dbReference type="KEGG" id="hbq:QI031_08770"/>
<feature type="transmembrane region" description="Helical" evidence="1">
    <location>
        <begin position="444"/>
        <end position="462"/>
    </location>
</feature>
<accession>A0AAJ6NVV8</accession>
<organism evidence="3 4">
    <name type="scientific">Halotia branconii CENA392</name>
    <dbReference type="NCBI Taxonomy" id="1539056"/>
    <lineage>
        <taxon>Bacteria</taxon>
        <taxon>Bacillati</taxon>
        <taxon>Cyanobacteriota</taxon>
        <taxon>Cyanophyceae</taxon>
        <taxon>Nostocales</taxon>
        <taxon>Nodulariaceae</taxon>
        <taxon>Halotia</taxon>
    </lineage>
</organism>
<feature type="transmembrane region" description="Helical" evidence="1">
    <location>
        <begin position="21"/>
        <end position="39"/>
    </location>
</feature>
<gene>
    <name evidence="3" type="ORF">QI031_08770</name>
</gene>
<feature type="transmembrane region" description="Helical" evidence="1">
    <location>
        <begin position="90"/>
        <end position="113"/>
    </location>
</feature>
<protein>
    <submittedName>
        <fullName evidence="3">VanZ family protein</fullName>
    </submittedName>
</protein>
<sequence>MNRHQHGSQTSTDRKLTPITLLMILTSILLILLATLYPLNFSFPDSFTFSDIFINFNNVSNFEDQVNNVLLFMPLGFCFSSYLQSQKIKITLQILIIILTSAGLSFIVELLQIFLPSRVPTPSDVINNSLGGFFGWLCFYIWNYQSFTHTNITRVYGRHSRKQIIAFSLGYIFLTFLIAFFWQNTTNLSNWNFNYPLIIGNEYTGDRPWQGYVSKIYIADKAISPNEVIQGFINSDSFNNLGDSLLANYQLQGKCCYQENFSKTPKLMWQGQPSNRQYDRGVFVDSSQWLQTVNPVTYLSKSISKKSEFMLSTTVATAKTEQIGPARIISISGSSLRRNLTLSQQGNALDFRLRTPLTGENGSDLKLLIPNIFIDTKPHQIIITYSRATIQVYVDKLQNYYSFNLLDLIPKHQKLVYYSLTFIPFGLSLAILTLASRSLISSRLLVATGILLPSLILEFILVSDSGKSLSVKNLLLGILLTAGTMLILKVRAKLLYS</sequence>
<feature type="domain" description="VanZ-like" evidence="2">
    <location>
        <begin position="28"/>
        <end position="142"/>
    </location>
</feature>
<evidence type="ECO:0000313" key="4">
    <source>
        <dbReference type="Proteomes" id="UP001223520"/>
    </source>
</evidence>
<feature type="transmembrane region" description="Helical" evidence="1">
    <location>
        <begin position="65"/>
        <end position="83"/>
    </location>
</feature>
<name>A0AAJ6NVV8_9CYAN</name>
<dbReference type="NCBIfam" id="NF037970">
    <property type="entry name" value="vanZ_1"/>
    <property type="match status" value="1"/>
</dbReference>
<dbReference type="RefSeq" id="WP_281484799.1">
    <property type="nucleotide sequence ID" value="NZ_CP124543.1"/>
</dbReference>
<dbReference type="Pfam" id="PF04892">
    <property type="entry name" value="VanZ"/>
    <property type="match status" value="1"/>
</dbReference>
<keyword evidence="1" id="KW-0812">Transmembrane</keyword>
<feature type="transmembrane region" description="Helical" evidence="1">
    <location>
        <begin position="164"/>
        <end position="182"/>
    </location>
</feature>
<evidence type="ECO:0000259" key="2">
    <source>
        <dbReference type="Pfam" id="PF04892"/>
    </source>
</evidence>
<reference evidence="3 4" key="1">
    <citation type="journal article" date="2023" name="Limnol Oceanogr Lett">
        <title>Environmental adaptations by the intertidal Antarctic cyanobacterium Halotia branconii CENA392 as revealed using long-read genome sequencing.</title>
        <authorList>
            <person name="Dextro R.B."/>
            <person name="Delbaje E."/>
            <person name="Freitas P.N.N."/>
            <person name="Geraldes V."/>
            <person name="Pinto E."/>
            <person name="Long P.F."/>
            <person name="Fiore M.F."/>
        </authorList>
    </citation>
    <scope>NUCLEOTIDE SEQUENCE [LARGE SCALE GENOMIC DNA]</scope>
    <source>
        <strain evidence="3 4">CENA392</strain>
    </source>
</reference>
<keyword evidence="1" id="KW-0472">Membrane</keyword>
<feature type="transmembrane region" description="Helical" evidence="1">
    <location>
        <begin position="415"/>
        <end position="435"/>
    </location>
</feature>
<dbReference type="AlphaFoldDB" id="A0AAJ6NVV8"/>
<evidence type="ECO:0000313" key="3">
    <source>
        <dbReference type="EMBL" id="WGV27560.1"/>
    </source>
</evidence>
<dbReference type="InterPro" id="IPR006976">
    <property type="entry name" value="VanZ-like"/>
</dbReference>
<keyword evidence="1" id="KW-1133">Transmembrane helix</keyword>
<keyword evidence="4" id="KW-1185">Reference proteome</keyword>
<feature type="transmembrane region" description="Helical" evidence="1">
    <location>
        <begin position="474"/>
        <end position="492"/>
    </location>
</feature>
<feature type="transmembrane region" description="Helical" evidence="1">
    <location>
        <begin position="125"/>
        <end position="143"/>
    </location>
</feature>
<proteinExistence type="predicted"/>